<keyword evidence="4" id="KW-1185">Reference proteome</keyword>
<feature type="chain" id="PRO_5038386763" evidence="2">
    <location>
        <begin position="25"/>
        <end position="192"/>
    </location>
</feature>
<name>D3EZD9_CONWI</name>
<dbReference type="Proteomes" id="UP000008229">
    <property type="component" value="Chromosome"/>
</dbReference>
<evidence type="ECO:0000256" key="1">
    <source>
        <dbReference type="SAM" id="Phobius"/>
    </source>
</evidence>
<dbReference type="EMBL" id="CP001854">
    <property type="protein sequence ID" value="ADB51904.1"/>
    <property type="molecule type" value="Genomic_DNA"/>
</dbReference>
<keyword evidence="1" id="KW-1133">Transmembrane helix</keyword>
<protein>
    <submittedName>
        <fullName evidence="3">Uncharacterized protein</fullName>
    </submittedName>
</protein>
<proteinExistence type="predicted"/>
<keyword evidence="2" id="KW-0732">Signal</keyword>
<evidence type="ECO:0000256" key="2">
    <source>
        <dbReference type="SAM" id="SignalP"/>
    </source>
</evidence>
<feature type="signal peptide" evidence="2">
    <location>
        <begin position="1"/>
        <end position="24"/>
    </location>
</feature>
<evidence type="ECO:0000313" key="3">
    <source>
        <dbReference type="EMBL" id="ADB51904.1"/>
    </source>
</evidence>
<keyword evidence="1" id="KW-0812">Transmembrane</keyword>
<sequence length="192" mass="19937" precursor="true">MRTASITALVCAAAVLLGAAAANANIGDRYTLTPGGNTTAAGTITAQTGSTIVTCNPLTFALFFNSAITQVEGLTTLGVAAASTTSRCTHSVTFLDLPYNIGFLLPVPSDGRPIGIYLLVVRIAVTYTIVSCLFRAAVLLGTLTDNNHDGSYETVTFARANLDYVSGGVFCDDAATLNGTLTLSPTHRVRRV</sequence>
<dbReference type="AlphaFoldDB" id="D3EZD9"/>
<reference evidence="3 4" key="1">
    <citation type="journal article" date="2010" name="Stand. Genomic Sci.">
        <title>Complete genome sequence of Conexibacter woesei type strain (ID131577).</title>
        <authorList>
            <person name="Pukall R."/>
            <person name="Lapidus A."/>
            <person name="Glavina Del Rio T."/>
            <person name="Copeland A."/>
            <person name="Tice H."/>
            <person name="Cheng J.-F."/>
            <person name="Lucas S."/>
            <person name="Chen F."/>
            <person name="Nolan M."/>
            <person name="Bruce D."/>
            <person name="Goodwin L."/>
            <person name="Pitluck S."/>
            <person name="Mavromatis K."/>
            <person name="Ivanova N."/>
            <person name="Ovchinnikova G."/>
            <person name="Pati A."/>
            <person name="Chen A."/>
            <person name="Palaniappan K."/>
            <person name="Land M."/>
            <person name="Hauser L."/>
            <person name="Chang Y.-J."/>
            <person name="Jeffries C.D."/>
            <person name="Chain P."/>
            <person name="Meincke L."/>
            <person name="Sims D."/>
            <person name="Brettin T."/>
            <person name="Detter J.C."/>
            <person name="Rohde M."/>
            <person name="Goeker M."/>
            <person name="Bristow J."/>
            <person name="Eisen J.A."/>
            <person name="Markowitz V."/>
            <person name="Kyrpides N.C."/>
            <person name="Klenk H.-P."/>
            <person name="Hugenholtz P."/>
        </authorList>
    </citation>
    <scope>NUCLEOTIDE SEQUENCE [LARGE SCALE GENOMIC DNA]</scope>
    <source>
        <strain evidence="4">DSM 14684 / CIP 108061 / JCM 11494 / NBRC 100937 / ID131577</strain>
    </source>
</reference>
<dbReference type="KEGG" id="cwo:Cwoe_3486"/>
<reference evidence="4" key="2">
    <citation type="submission" date="2010-01" db="EMBL/GenBank/DDBJ databases">
        <title>The complete genome of Conexibacter woesei DSM 14684.</title>
        <authorList>
            <consortium name="US DOE Joint Genome Institute (JGI-PGF)"/>
            <person name="Lucas S."/>
            <person name="Copeland A."/>
            <person name="Lapidus A."/>
            <person name="Glavina del Rio T."/>
            <person name="Dalin E."/>
            <person name="Tice H."/>
            <person name="Bruce D."/>
            <person name="Goodwin L."/>
            <person name="Pitluck S."/>
            <person name="Kyrpides N."/>
            <person name="Mavromatis K."/>
            <person name="Ivanova N."/>
            <person name="Mikhailova N."/>
            <person name="Chertkov O."/>
            <person name="Brettin T."/>
            <person name="Detter J.C."/>
            <person name="Han C."/>
            <person name="Larimer F."/>
            <person name="Land M."/>
            <person name="Hauser L."/>
            <person name="Markowitz V."/>
            <person name="Cheng J.-F."/>
            <person name="Hugenholtz P."/>
            <person name="Woyke T."/>
            <person name="Wu D."/>
            <person name="Pukall R."/>
            <person name="Steenblock K."/>
            <person name="Schneider S."/>
            <person name="Klenk H.-P."/>
            <person name="Eisen J.A."/>
        </authorList>
    </citation>
    <scope>NUCLEOTIDE SEQUENCE [LARGE SCALE GENOMIC DNA]</scope>
    <source>
        <strain evidence="4">DSM 14684 / CIP 108061 / JCM 11494 / NBRC 100937 / ID131577</strain>
    </source>
</reference>
<dbReference type="RefSeq" id="WP_012934955.1">
    <property type="nucleotide sequence ID" value="NC_013739.1"/>
</dbReference>
<evidence type="ECO:0000313" key="4">
    <source>
        <dbReference type="Proteomes" id="UP000008229"/>
    </source>
</evidence>
<gene>
    <name evidence="3" type="ordered locus">Cwoe_3486</name>
</gene>
<organism evidence="3 4">
    <name type="scientific">Conexibacter woesei (strain DSM 14684 / CCUG 47730 / CIP 108061 / JCM 11494 / NBRC 100937 / ID131577)</name>
    <dbReference type="NCBI Taxonomy" id="469383"/>
    <lineage>
        <taxon>Bacteria</taxon>
        <taxon>Bacillati</taxon>
        <taxon>Actinomycetota</taxon>
        <taxon>Thermoleophilia</taxon>
        <taxon>Solirubrobacterales</taxon>
        <taxon>Conexibacteraceae</taxon>
        <taxon>Conexibacter</taxon>
    </lineage>
</organism>
<feature type="transmembrane region" description="Helical" evidence="1">
    <location>
        <begin position="114"/>
        <end position="134"/>
    </location>
</feature>
<keyword evidence="1" id="KW-0472">Membrane</keyword>
<dbReference type="HOGENOM" id="CLU_1419317_0_0_11"/>
<accession>D3EZD9</accession>